<name>S0KYA1_9ENTE</name>
<organism evidence="1 2">
    <name type="scientific">Enterococcus sulfureus ATCC 49903</name>
    <dbReference type="NCBI Taxonomy" id="1140003"/>
    <lineage>
        <taxon>Bacteria</taxon>
        <taxon>Bacillati</taxon>
        <taxon>Bacillota</taxon>
        <taxon>Bacilli</taxon>
        <taxon>Lactobacillales</taxon>
        <taxon>Enterococcaceae</taxon>
        <taxon>Enterococcus</taxon>
    </lineage>
</organism>
<dbReference type="STRING" id="1140003.OMY_01840"/>
<accession>S0KYA1</accession>
<protein>
    <recommendedName>
        <fullName evidence="3">YolD-like protein</fullName>
    </recommendedName>
</protein>
<dbReference type="PATRIC" id="fig|1140003.3.peg.1774"/>
<dbReference type="EMBL" id="ASWO01000007">
    <property type="protein sequence ID" value="EOT83129.1"/>
    <property type="molecule type" value="Genomic_DNA"/>
</dbReference>
<dbReference type="AlphaFoldDB" id="S0KYA1"/>
<keyword evidence="2" id="KW-1185">Reference proteome</keyword>
<proteinExistence type="predicted"/>
<comment type="caution">
    <text evidence="1">The sequence shown here is derived from an EMBL/GenBank/DDBJ whole genome shotgun (WGS) entry which is preliminary data.</text>
</comment>
<evidence type="ECO:0000313" key="1">
    <source>
        <dbReference type="EMBL" id="EOT83129.1"/>
    </source>
</evidence>
<evidence type="ECO:0000313" key="2">
    <source>
        <dbReference type="Proteomes" id="UP000015961"/>
    </source>
</evidence>
<dbReference type="RefSeq" id="WP_016186272.1">
    <property type="nucleotide sequence ID" value="NZ_ASWO01000007.1"/>
</dbReference>
<dbReference type="Proteomes" id="UP000015961">
    <property type="component" value="Unassembled WGS sequence"/>
</dbReference>
<sequence>MKKEHRLPTKMGQLLSFSSKILVNRFLTDEEDEVLARIQQEELKQRLQLAATQSVLVVLHIETKKATQFETISGFIANKTVDGSHIIVKSATAKKQLRMIEVASIVKMSQLPLTPPNKPAHEA</sequence>
<reference evidence="1 2" key="1">
    <citation type="submission" date="2013-03" db="EMBL/GenBank/DDBJ databases">
        <title>The Genome Sequence of Enterococcus sulfureus ATCC_49903 (PacBio/Illumina hybrid assembly).</title>
        <authorList>
            <consortium name="The Broad Institute Genomics Platform"/>
            <consortium name="The Broad Institute Genome Sequencing Center for Infectious Disease"/>
            <person name="Earl A."/>
            <person name="Russ C."/>
            <person name="Gilmore M."/>
            <person name="Surin D."/>
            <person name="Walker B."/>
            <person name="Young S."/>
            <person name="Zeng Q."/>
            <person name="Gargeya S."/>
            <person name="Fitzgerald M."/>
            <person name="Haas B."/>
            <person name="Abouelleil A."/>
            <person name="Allen A.W."/>
            <person name="Alvarado L."/>
            <person name="Arachchi H.M."/>
            <person name="Berlin A.M."/>
            <person name="Chapman S.B."/>
            <person name="Gainer-Dewar J."/>
            <person name="Goldberg J."/>
            <person name="Griggs A."/>
            <person name="Gujja S."/>
            <person name="Hansen M."/>
            <person name="Howarth C."/>
            <person name="Imamovic A."/>
            <person name="Ireland A."/>
            <person name="Larimer J."/>
            <person name="McCowan C."/>
            <person name="Murphy C."/>
            <person name="Pearson M."/>
            <person name="Poon T.W."/>
            <person name="Priest M."/>
            <person name="Roberts A."/>
            <person name="Saif S."/>
            <person name="Shea T."/>
            <person name="Sisk P."/>
            <person name="Sykes S."/>
            <person name="Wortman J."/>
            <person name="Nusbaum C."/>
            <person name="Birren B."/>
        </authorList>
    </citation>
    <scope>NUCLEOTIDE SEQUENCE [LARGE SCALE GENOMIC DNA]</scope>
    <source>
        <strain evidence="1 2">ATCC 49903</strain>
    </source>
</reference>
<evidence type="ECO:0008006" key="3">
    <source>
        <dbReference type="Google" id="ProtNLM"/>
    </source>
</evidence>
<gene>
    <name evidence="1" type="ORF">I573_02242</name>
</gene>